<dbReference type="PANTHER" id="PTHR10938">
    <property type="entry name" value="TRANSLATION INITIATION FACTOR IF-3"/>
    <property type="match status" value="1"/>
</dbReference>
<keyword evidence="2 6" id="KW-0396">Initiation factor</keyword>
<dbReference type="InterPro" id="IPR019814">
    <property type="entry name" value="Translation_initiation_fac_3_N"/>
</dbReference>
<dbReference type="Pfam" id="PF00707">
    <property type="entry name" value="IF3_C"/>
    <property type="match status" value="1"/>
</dbReference>
<evidence type="ECO:0000256" key="1">
    <source>
        <dbReference type="ARBA" id="ARBA00005439"/>
    </source>
</evidence>
<dbReference type="GO" id="GO:0003743">
    <property type="term" value="F:translation initiation factor activity"/>
    <property type="evidence" value="ECO:0007669"/>
    <property type="project" value="UniProtKB-KW"/>
</dbReference>
<dbReference type="InterPro" id="IPR036788">
    <property type="entry name" value="T_IF-3_C_sf"/>
</dbReference>
<dbReference type="InterPro" id="IPR001288">
    <property type="entry name" value="Translation_initiation_fac_3"/>
</dbReference>
<dbReference type="PROSITE" id="PS00938">
    <property type="entry name" value="IF3"/>
    <property type="match status" value="1"/>
</dbReference>
<dbReference type="Pfam" id="PF05198">
    <property type="entry name" value="IF3_N"/>
    <property type="match status" value="1"/>
</dbReference>
<keyword evidence="3" id="KW-0648">Protein biosynthesis</keyword>
<protein>
    <submittedName>
        <fullName evidence="6">Translation initiation factor 3</fullName>
    </submittedName>
</protein>
<dbReference type="PANTHER" id="PTHR10938:SF0">
    <property type="entry name" value="TRANSLATION INITIATION FACTOR IF-3, MITOCHONDRIAL"/>
    <property type="match status" value="1"/>
</dbReference>
<comment type="similarity">
    <text evidence="1">Belongs to the IF-3 family.</text>
</comment>
<dbReference type="InterPro" id="IPR036787">
    <property type="entry name" value="T_IF-3_N_sf"/>
</dbReference>
<feature type="domain" description="Translation initiation factor 3 C-terminal" evidence="4">
    <location>
        <begin position="74"/>
        <end position="157"/>
    </location>
</feature>
<evidence type="ECO:0000259" key="5">
    <source>
        <dbReference type="Pfam" id="PF05198"/>
    </source>
</evidence>
<dbReference type="FunFam" id="3.30.110.10:FF:000001">
    <property type="entry name" value="Translation initiation factor IF-3"/>
    <property type="match status" value="1"/>
</dbReference>
<dbReference type="GO" id="GO:0032790">
    <property type="term" value="P:ribosome disassembly"/>
    <property type="evidence" value="ECO:0007669"/>
    <property type="project" value="TreeGrafter"/>
</dbReference>
<dbReference type="Gene3D" id="3.10.20.80">
    <property type="entry name" value="Translation initiation factor 3 (IF-3), N-terminal domain"/>
    <property type="match status" value="1"/>
</dbReference>
<dbReference type="InterPro" id="IPR019813">
    <property type="entry name" value="Translation_initiation_fac3_CS"/>
</dbReference>
<proteinExistence type="inferred from homology"/>
<dbReference type="NCBIfam" id="TIGR00168">
    <property type="entry name" value="infC"/>
    <property type="match status" value="1"/>
</dbReference>
<accession>A0A3B1C225</accession>
<evidence type="ECO:0000256" key="2">
    <source>
        <dbReference type="ARBA" id="ARBA00022540"/>
    </source>
</evidence>
<dbReference type="GO" id="GO:0005829">
    <property type="term" value="C:cytosol"/>
    <property type="evidence" value="ECO:0007669"/>
    <property type="project" value="TreeGrafter"/>
</dbReference>
<dbReference type="SUPFAM" id="SSF54364">
    <property type="entry name" value="Translation initiation factor IF3, N-terminal domain"/>
    <property type="match status" value="1"/>
</dbReference>
<name>A0A3B1C225_9ZZZZ</name>
<dbReference type="SUPFAM" id="SSF55200">
    <property type="entry name" value="Translation initiation factor IF3, C-terminal domain"/>
    <property type="match status" value="1"/>
</dbReference>
<reference evidence="6" key="1">
    <citation type="submission" date="2018-06" db="EMBL/GenBank/DDBJ databases">
        <authorList>
            <person name="Zhirakovskaya E."/>
        </authorList>
    </citation>
    <scope>NUCLEOTIDE SEQUENCE</scope>
</reference>
<dbReference type="EMBL" id="UOGD01000086">
    <property type="protein sequence ID" value="VAX17858.1"/>
    <property type="molecule type" value="Genomic_DNA"/>
</dbReference>
<feature type="domain" description="Translation initiation factor 3 N-terminal" evidence="5">
    <location>
        <begin position="4"/>
        <end position="64"/>
    </location>
</feature>
<dbReference type="GO" id="GO:0016020">
    <property type="term" value="C:membrane"/>
    <property type="evidence" value="ECO:0007669"/>
    <property type="project" value="TreeGrafter"/>
</dbReference>
<dbReference type="HAMAP" id="MF_00080">
    <property type="entry name" value="IF_3"/>
    <property type="match status" value="1"/>
</dbReference>
<gene>
    <name evidence="6" type="ORF">MNBD_IGNAVI01-2296</name>
</gene>
<organism evidence="6">
    <name type="scientific">hydrothermal vent metagenome</name>
    <dbReference type="NCBI Taxonomy" id="652676"/>
    <lineage>
        <taxon>unclassified sequences</taxon>
        <taxon>metagenomes</taxon>
        <taxon>ecological metagenomes</taxon>
    </lineage>
</organism>
<evidence type="ECO:0000256" key="3">
    <source>
        <dbReference type="ARBA" id="ARBA00022917"/>
    </source>
</evidence>
<dbReference type="AlphaFoldDB" id="A0A3B1C225"/>
<sequence>MDLKEVRLLDSDGTQLGIFTSRMALEKAEEKELDLVEIAPNANPPVCKIIDYGKFVYEKQKRDKLQKKKQHVTVLKEIRLHPNTDTHDFEFKARHAINFIEDGNKVKVSVIFKGRELAYKEHGAELLKRFIEKLSEVAKPEYDFKFEGRAMHVILAPLKLKKKK</sequence>
<evidence type="ECO:0000313" key="6">
    <source>
        <dbReference type="EMBL" id="VAX17858.1"/>
    </source>
</evidence>
<dbReference type="Gene3D" id="3.30.110.10">
    <property type="entry name" value="Translation initiation factor 3 (IF-3), C-terminal domain"/>
    <property type="match status" value="1"/>
</dbReference>
<dbReference type="InterPro" id="IPR019815">
    <property type="entry name" value="Translation_initiation_fac_3_C"/>
</dbReference>
<dbReference type="GO" id="GO:0043022">
    <property type="term" value="F:ribosome binding"/>
    <property type="evidence" value="ECO:0007669"/>
    <property type="project" value="TreeGrafter"/>
</dbReference>
<evidence type="ECO:0000259" key="4">
    <source>
        <dbReference type="Pfam" id="PF00707"/>
    </source>
</evidence>